<evidence type="ECO:0000256" key="3">
    <source>
        <dbReference type="ARBA" id="ARBA00022692"/>
    </source>
</evidence>
<organism evidence="10 11">
    <name type="scientific">Kaistia hirudinis</name>
    <dbReference type="NCBI Taxonomy" id="1293440"/>
    <lineage>
        <taxon>Bacteria</taxon>
        <taxon>Pseudomonadati</taxon>
        <taxon>Pseudomonadota</taxon>
        <taxon>Alphaproteobacteria</taxon>
        <taxon>Hyphomicrobiales</taxon>
        <taxon>Kaistiaceae</taxon>
        <taxon>Kaistia</taxon>
    </lineage>
</organism>
<evidence type="ECO:0000259" key="9">
    <source>
        <dbReference type="Pfam" id="PF13807"/>
    </source>
</evidence>
<evidence type="ECO:0000313" key="11">
    <source>
        <dbReference type="Proteomes" id="UP000553963"/>
    </source>
</evidence>
<keyword evidence="5 7" id="KW-0472">Membrane</keyword>
<dbReference type="InterPro" id="IPR003856">
    <property type="entry name" value="LPS_length_determ_N"/>
</dbReference>
<dbReference type="Gene3D" id="3.40.50.300">
    <property type="entry name" value="P-loop containing nucleotide triphosphate hydrolases"/>
    <property type="match status" value="1"/>
</dbReference>
<dbReference type="InterPro" id="IPR050445">
    <property type="entry name" value="Bact_polysacc_biosynth/exp"/>
</dbReference>
<dbReference type="InterPro" id="IPR032807">
    <property type="entry name" value="GNVR"/>
</dbReference>
<dbReference type="Proteomes" id="UP000553963">
    <property type="component" value="Unassembled WGS sequence"/>
</dbReference>
<dbReference type="EMBL" id="JACIDS010000004">
    <property type="protein sequence ID" value="MBB3932228.1"/>
    <property type="molecule type" value="Genomic_DNA"/>
</dbReference>
<keyword evidence="3 7" id="KW-0812">Transmembrane</keyword>
<feature type="domain" description="Tyrosine-protein kinase G-rich" evidence="9">
    <location>
        <begin position="379"/>
        <end position="448"/>
    </location>
</feature>
<keyword evidence="4 7" id="KW-1133">Transmembrane helix</keyword>
<comment type="caution">
    <text evidence="10">The sequence shown here is derived from an EMBL/GenBank/DDBJ whole genome shotgun (WGS) entry which is preliminary data.</text>
</comment>
<dbReference type="RefSeq" id="WP_183399883.1">
    <property type="nucleotide sequence ID" value="NZ_JACIDS010000004.1"/>
</dbReference>
<dbReference type="Pfam" id="PF02706">
    <property type="entry name" value="Wzz"/>
    <property type="match status" value="1"/>
</dbReference>
<dbReference type="InterPro" id="IPR027417">
    <property type="entry name" value="P-loop_NTPase"/>
</dbReference>
<dbReference type="SUPFAM" id="SSF52540">
    <property type="entry name" value="P-loop containing nucleoside triphosphate hydrolases"/>
    <property type="match status" value="1"/>
</dbReference>
<dbReference type="Pfam" id="PF13807">
    <property type="entry name" value="GNVR"/>
    <property type="match status" value="1"/>
</dbReference>
<dbReference type="GO" id="GO:0005886">
    <property type="term" value="C:plasma membrane"/>
    <property type="evidence" value="ECO:0007669"/>
    <property type="project" value="UniProtKB-SubCell"/>
</dbReference>
<evidence type="ECO:0000256" key="2">
    <source>
        <dbReference type="ARBA" id="ARBA00022475"/>
    </source>
</evidence>
<evidence type="ECO:0000256" key="1">
    <source>
        <dbReference type="ARBA" id="ARBA00004651"/>
    </source>
</evidence>
<feature type="transmembrane region" description="Helical" evidence="7">
    <location>
        <begin position="430"/>
        <end position="450"/>
    </location>
</feature>
<feature type="coiled-coil region" evidence="6">
    <location>
        <begin position="191"/>
        <end position="261"/>
    </location>
</feature>
<protein>
    <submittedName>
        <fullName evidence="10">Uncharacterized protein involved in exopolysaccharide biosynthesis/Mrp family chromosome partitioning ATPase</fullName>
    </submittedName>
</protein>
<keyword evidence="6" id="KW-0175">Coiled coil</keyword>
<dbReference type="AlphaFoldDB" id="A0A840ASL8"/>
<evidence type="ECO:0000256" key="4">
    <source>
        <dbReference type="ARBA" id="ARBA00022989"/>
    </source>
</evidence>
<evidence type="ECO:0000256" key="6">
    <source>
        <dbReference type="SAM" id="Coils"/>
    </source>
</evidence>
<evidence type="ECO:0000256" key="7">
    <source>
        <dbReference type="SAM" id="Phobius"/>
    </source>
</evidence>
<evidence type="ECO:0000256" key="5">
    <source>
        <dbReference type="ARBA" id="ARBA00023136"/>
    </source>
</evidence>
<feature type="domain" description="Polysaccharide chain length determinant N-terminal" evidence="8">
    <location>
        <begin position="28"/>
        <end position="90"/>
    </location>
</feature>
<reference evidence="10 11" key="1">
    <citation type="submission" date="2020-08" db="EMBL/GenBank/DDBJ databases">
        <title>Genomic Encyclopedia of Type Strains, Phase IV (KMG-IV): sequencing the most valuable type-strain genomes for metagenomic binning, comparative biology and taxonomic classification.</title>
        <authorList>
            <person name="Goeker M."/>
        </authorList>
    </citation>
    <scope>NUCLEOTIDE SEQUENCE [LARGE SCALE GENOMIC DNA]</scope>
    <source>
        <strain evidence="10 11">DSM 25966</strain>
    </source>
</reference>
<comment type="subcellular location">
    <subcellularLocation>
        <location evidence="1">Cell membrane</location>
        <topology evidence="1">Multi-pass membrane protein</topology>
    </subcellularLocation>
</comment>
<proteinExistence type="predicted"/>
<feature type="transmembrane region" description="Helical" evidence="7">
    <location>
        <begin position="42"/>
        <end position="60"/>
    </location>
</feature>
<dbReference type="PANTHER" id="PTHR32309:SF13">
    <property type="entry name" value="FERRIC ENTEROBACTIN TRANSPORT PROTEIN FEPE"/>
    <property type="match status" value="1"/>
</dbReference>
<dbReference type="GO" id="GO:0004713">
    <property type="term" value="F:protein tyrosine kinase activity"/>
    <property type="evidence" value="ECO:0007669"/>
    <property type="project" value="TreeGrafter"/>
</dbReference>
<keyword evidence="2" id="KW-1003">Cell membrane</keyword>
<evidence type="ECO:0000259" key="8">
    <source>
        <dbReference type="Pfam" id="PF02706"/>
    </source>
</evidence>
<gene>
    <name evidence="10" type="ORF">GGR25_003286</name>
</gene>
<accession>A0A840ASL8</accession>
<evidence type="ECO:0000313" key="10">
    <source>
        <dbReference type="EMBL" id="MBB3932228.1"/>
    </source>
</evidence>
<name>A0A840ASL8_9HYPH</name>
<keyword evidence="11" id="KW-1185">Reference proteome</keyword>
<dbReference type="PANTHER" id="PTHR32309">
    <property type="entry name" value="TYROSINE-PROTEIN KINASE"/>
    <property type="match status" value="1"/>
</dbReference>
<sequence>MVGTLAGALDRRPIPADAPAMAGAPGDAIDLSAVFGILVRRWWVIALVLALFLGAAYAYVATATRIYSATTRVLLDPRDKQIVGSDLTANQGGGPQPGWIETQVDLVTAFSTLKNVVLAENLIDDPEFGGTGRAGDLDSVVRSLAEHVRAERTADTYVVDVIASSVSPEKAAALSRAVASAFVASSTEAKQNAARQANDLLLRQVDDLRNKAREADERVQRYRAEHGLLQVDGKPVDEQTLTQLNQANVEAKLKADQTAERWRTIDSLARSGSPDFGPAMDGVDSPVLGRLKVELAIVQKQQAELSETLGSRHPKMASLEAEIVRTRALVLQELKSLAAKARIDADLARAQADATGAALAAATRQVGDSSQAGVGLKELEGEATIRRDVYRAFVARAQETGLQENLQVPDVRIVTPAQVPLYPVQPRKSVILALALIGGLGTGVSLALYFGRPRARVARTLPPDAPRAAEPEAADAPAHPAVLAVLPMPAPLLSGAELPAGEAAERLADFTEGAGDALDDLAAALTRSDETDGPVVRIVFGTAAPAAIAAVAVGLAETAARDGTETLLVDVNGGSMNAASALIGREARGILDVELADAPATEIGARLDGTSIVLLPAASAELRRAVATHGARIAETVEDVADGFGHIVVDLGSACPPELFSRLADLADDVLMVVDAAEVGRDDIAELFEELASIVPALRGIVAVRAVPVAVASARAIS</sequence>